<keyword evidence="1" id="KW-0175">Coiled coil</keyword>
<evidence type="ECO:0000256" key="2">
    <source>
        <dbReference type="SAM" id="Phobius"/>
    </source>
</evidence>
<sequence length="303" mass="33959">MTDNKTDKKNNSVALAAIIVLAIALIGLSIFTYSQYSEGKEVEMALQADKDSLKADLTRMSKDYETRLEEKDSLYADLYDDWTVAKNEVDQYLDSINGLKVDINSLRRYRYDVSRLKKEYALLQQKYDSVLVQNQRLDSLNVALDTNLGKQIKISDSLVVQTTQLSDKVALGSALQLSDLKVDAVKVKNSGKMKSTQKARRADRVKVCFTVAPNKLAESEDKKFYIKVVAPGEKILGENAAVMVEGKDAVTYTSVSEFYYENDALDVCEYIKKPAGDFSEGKYLITLYDAELNELGSTSFTMD</sequence>
<dbReference type="RefSeq" id="WP_281764832.1">
    <property type="nucleotide sequence ID" value="NZ_BRVO01000002.1"/>
</dbReference>
<gene>
    <name evidence="3" type="ORF">Y10_15560</name>
</gene>
<evidence type="ECO:0008006" key="5">
    <source>
        <dbReference type="Google" id="ProtNLM"/>
    </source>
</evidence>
<protein>
    <recommendedName>
        <fullName evidence="5">Chromosome partitioning protein ParA</fullName>
    </recommendedName>
</protein>
<reference evidence="3" key="1">
    <citation type="submission" date="2022-07" db="EMBL/GenBank/DDBJ databases">
        <title>Taxonomy of Novel Oxalotrophic and Methylotrophic Bacteria.</title>
        <authorList>
            <person name="Sahin N."/>
            <person name="Tani A."/>
        </authorList>
    </citation>
    <scope>NUCLEOTIDE SEQUENCE</scope>
    <source>
        <strain evidence="3">Y10</strain>
    </source>
</reference>
<organism evidence="3 4">
    <name type="scientific">Neptunitalea lumnitzerae</name>
    <dbReference type="NCBI Taxonomy" id="2965509"/>
    <lineage>
        <taxon>Bacteria</taxon>
        <taxon>Pseudomonadati</taxon>
        <taxon>Bacteroidota</taxon>
        <taxon>Flavobacteriia</taxon>
        <taxon>Flavobacteriales</taxon>
        <taxon>Flavobacteriaceae</taxon>
        <taxon>Neptunitalea</taxon>
    </lineage>
</organism>
<keyword evidence="2" id="KW-0472">Membrane</keyword>
<comment type="caution">
    <text evidence="3">The sequence shown here is derived from an EMBL/GenBank/DDBJ whole genome shotgun (WGS) entry which is preliminary data.</text>
</comment>
<keyword evidence="2" id="KW-1133">Transmembrane helix</keyword>
<dbReference type="Proteomes" id="UP001143543">
    <property type="component" value="Unassembled WGS sequence"/>
</dbReference>
<feature type="coiled-coil region" evidence="1">
    <location>
        <begin position="106"/>
        <end position="133"/>
    </location>
</feature>
<dbReference type="EMBL" id="BRVO01000002">
    <property type="protein sequence ID" value="GLB49188.1"/>
    <property type="molecule type" value="Genomic_DNA"/>
</dbReference>
<name>A0ABQ5MIG9_9FLAO</name>
<evidence type="ECO:0000313" key="3">
    <source>
        <dbReference type="EMBL" id="GLB49188.1"/>
    </source>
</evidence>
<keyword evidence="2" id="KW-0812">Transmembrane</keyword>
<accession>A0ABQ5MIG9</accession>
<feature type="transmembrane region" description="Helical" evidence="2">
    <location>
        <begin position="12"/>
        <end position="33"/>
    </location>
</feature>
<evidence type="ECO:0000313" key="4">
    <source>
        <dbReference type="Proteomes" id="UP001143543"/>
    </source>
</evidence>
<keyword evidence="4" id="KW-1185">Reference proteome</keyword>
<proteinExistence type="predicted"/>
<evidence type="ECO:0000256" key="1">
    <source>
        <dbReference type="SAM" id="Coils"/>
    </source>
</evidence>